<keyword evidence="6" id="KW-0732">Signal</keyword>
<dbReference type="FunFam" id="3.90.230.10:FF:000002">
    <property type="entry name" value="Xaa-Pro aminopeptidase 3"/>
    <property type="match status" value="1"/>
</dbReference>
<name>A0A8J2T8S6_ZYGB2</name>
<evidence type="ECO:0000256" key="3">
    <source>
        <dbReference type="ARBA" id="ARBA00022723"/>
    </source>
</evidence>
<dbReference type="Pfam" id="PF05195">
    <property type="entry name" value="AMP_N"/>
    <property type="match status" value="1"/>
</dbReference>
<dbReference type="GO" id="GO:0070006">
    <property type="term" value="F:metalloaminopeptidase activity"/>
    <property type="evidence" value="ECO:0007669"/>
    <property type="project" value="InterPro"/>
</dbReference>
<comment type="cofactor">
    <cofactor evidence="1">
        <name>Mn(2+)</name>
        <dbReference type="ChEBI" id="CHEBI:29035"/>
    </cofactor>
</comment>
<organism evidence="8 9">
    <name type="scientific">Zygosaccharomyces bailii (strain CLIB 213 / ATCC 58445 / CBS 680 / BCRC 21525 / NBRC 1098 / NCYC 1416 / NRRL Y-2227)</name>
    <dbReference type="NCBI Taxonomy" id="1333698"/>
    <lineage>
        <taxon>Eukaryota</taxon>
        <taxon>Fungi</taxon>
        <taxon>Dikarya</taxon>
        <taxon>Ascomycota</taxon>
        <taxon>Saccharomycotina</taxon>
        <taxon>Saccharomycetes</taxon>
        <taxon>Saccharomycetales</taxon>
        <taxon>Saccharomycetaceae</taxon>
        <taxon>Zygosaccharomyces</taxon>
    </lineage>
</organism>
<keyword evidence="5" id="KW-0464">Manganese</keyword>
<comment type="similarity">
    <text evidence="2">Belongs to the peptidase M24B family.</text>
</comment>
<keyword evidence="9" id="KW-1185">Reference proteome</keyword>
<sequence length="530" mass="61195">MPIIWLPVLIVTSLVTFSLAKGHLYRKRLLANRRPFIECEKCQKPLNMVNELADPNSIPFAIRGHKYPAKSHNVKVKELLLRKNPKLSAETTALFIAGEEIEGNKYCDTDKPFRQNRYFYYLSGVDIPGSSLLFDFKKDRLLLFLPDVEWDDVIWSGLPIGRQQAAKQFEVDDVLYSSEVEKALCNYEDYTIFTTDFDNVHKESIKRRLTPRHPDLFYSLDEARKTKDWYEIEVLKKAAEITDKCHLAVMSALPIELNEVHIQAEFTYHAIRQGARSMGYDPICCSGPACGTLHYIKNSEDLAGKASVLIDCGAEWKNYTSDVTRCFPLTGKFTREHRQIYEAVRDMQAQVMKKIRPGVKWEDLHLLSHRVLIKHLLKLGIFRRQFSEEEIFQRRASCAFYPHGLGHLMGLDVHDVAGRPQPQDSDPYFKYLRIRRPLEENMIVTNEPGCYFNEFLIAEFLNKVPEREEVVDKEVLKNYMYIGGVRIEDDILVTKHGSENLTKITSDPDEIEKIVSGGLAKNRSEFHVVV</sequence>
<keyword evidence="4" id="KW-0378">Hydrolase</keyword>
<evidence type="ECO:0000256" key="5">
    <source>
        <dbReference type="ARBA" id="ARBA00023211"/>
    </source>
</evidence>
<proteinExistence type="inferred from homology"/>
<gene>
    <name evidence="8" type="ORF">BN860_01134g</name>
</gene>
<evidence type="ECO:0000313" key="9">
    <source>
        <dbReference type="Proteomes" id="UP000019375"/>
    </source>
</evidence>
<evidence type="ECO:0000259" key="7">
    <source>
        <dbReference type="SMART" id="SM01011"/>
    </source>
</evidence>
<dbReference type="EMBL" id="HG316462">
    <property type="protein sequence ID" value="CDF90938.1"/>
    <property type="molecule type" value="Genomic_DNA"/>
</dbReference>
<feature type="signal peptide" evidence="6">
    <location>
        <begin position="1"/>
        <end position="20"/>
    </location>
</feature>
<dbReference type="GO" id="GO:0006508">
    <property type="term" value="P:proteolysis"/>
    <property type="evidence" value="ECO:0007669"/>
    <property type="project" value="TreeGrafter"/>
</dbReference>
<evidence type="ECO:0000313" key="8">
    <source>
        <dbReference type="EMBL" id="CDF90938.1"/>
    </source>
</evidence>
<dbReference type="InterPro" id="IPR029149">
    <property type="entry name" value="Creatin/AminoP/Spt16_N"/>
</dbReference>
<dbReference type="InterPro" id="IPR036005">
    <property type="entry name" value="Creatinase/aminopeptidase-like"/>
</dbReference>
<dbReference type="Gene3D" id="3.90.230.10">
    <property type="entry name" value="Creatinase/methionine aminopeptidase superfamily"/>
    <property type="match status" value="1"/>
</dbReference>
<dbReference type="InterPro" id="IPR000994">
    <property type="entry name" value="Pept_M24"/>
</dbReference>
<dbReference type="SUPFAM" id="SSF55920">
    <property type="entry name" value="Creatinase/aminopeptidase"/>
    <property type="match status" value="1"/>
</dbReference>
<dbReference type="PANTHER" id="PTHR43226">
    <property type="entry name" value="XAA-PRO AMINOPEPTIDASE 3"/>
    <property type="match status" value="1"/>
</dbReference>
<dbReference type="SUPFAM" id="SSF53092">
    <property type="entry name" value="Creatinase/prolidase N-terminal domain"/>
    <property type="match status" value="1"/>
</dbReference>
<feature type="domain" description="Aminopeptidase P N-terminal" evidence="7">
    <location>
        <begin position="67"/>
        <end position="202"/>
    </location>
</feature>
<protein>
    <submittedName>
        <fullName evidence="8">ZYBA0S09-01134g1_1</fullName>
    </submittedName>
</protein>
<accession>A0A8J2T8S6</accession>
<feature type="chain" id="PRO_5035300108" evidence="6">
    <location>
        <begin position="21"/>
        <end position="530"/>
    </location>
</feature>
<dbReference type="OrthoDB" id="10261878at2759"/>
<keyword evidence="3" id="KW-0479">Metal-binding</keyword>
<dbReference type="InterPro" id="IPR052433">
    <property type="entry name" value="X-Pro_dipept-like"/>
</dbReference>
<dbReference type="Pfam" id="PF00557">
    <property type="entry name" value="Peptidase_M24"/>
    <property type="match status" value="1"/>
</dbReference>
<dbReference type="Proteomes" id="UP000019375">
    <property type="component" value="Unassembled WGS sequence"/>
</dbReference>
<evidence type="ECO:0000256" key="6">
    <source>
        <dbReference type="SAM" id="SignalP"/>
    </source>
</evidence>
<dbReference type="InterPro" id="IPR007865">
    <property type="entry name" value="Aminopep_P_N"/>
</dbReference>
<reference evidence="9" key="1">
    <citation type="journal article" date="2013" name="Genome Announc.">
        <title>Genome sequence of the food spoilage yeast Zygosaccharomyces bailii CLIB 213(T).</title>
        <authorList>
            <person name="Galeote V."/>
            <person name="Bigey F."/>
            <person name="Devillers H."/>
            <person name="Neuveglise C."/>
            <person name="Dequin S."/>
        </authorList>
    </citation>
    <scope>NUCLEOTIDE SEQUENCE [LARGE SCALE GENOMIC DNA]</scope>
    <source>
        <strain evidence="9">CLIB 213 / ATCC 58445 / CBS 680 / CCRC 21525 / NBRC 1098 / NCYC 1416 / NRRL Y-2227</strain>
    </source>
</reference>
<dbReference type="CDD" id="cd01087">
    <property type="entry name" value="Prolidase"/>
    <property type="match status" value="1"/>
</dbReference>
<dbReference type="SMART" id="SM01011">
    <property type="entry name" value="AMP_N"/>
    <property type="match status" value="1"/>
</dbReference>
<evidence type="ECO:0000256" key="4">
    <source>
        <dbReference type="ARBA" id="ARBA00022801"/>
    </source>
</evidence>
<evidence type="ECO:0000256" key="2">
    <source>
        <dbReference type="ARBA" id="ARBA00008766"/>
    </source>
</evidence>
<dbReference type="PANTHER" id="PTHR43226:SF1">
    <property type="entry name" value="XAA-PRO DIPEPTIDASE"/>
    <property type="match status" value="1"/>
</dbReference>
<evidence type="ECO:0000256" key="1">
    <source>
        <dbReference type="ARBA" id="ARBA00001936"/>
    </source>
</evidence>
<dbReference type="GO" id="GO:0030145">
    <property type="term" value="F:manganese ion binding"/>
    <property type="evidence" value="ECO:0007669"/>
    <property type="project" value="InterPro"/>
</dbReference>
<dbReference type="Gene3D" id="3.40.350.10">
    <property type="entry name" value="Creatinase/prolidase N-terminal domain"/>
    <property type="match status" value="1"/>
</dbReference>
<dbReference type="AlphaFoldDB" id="A0A8J2T8S6"/>